<name>A0A8S9MZ89_BRACR</name>
<organism evidence="1 2">
    <name type="scientific">Brassica cretica</name>
    <name type="common">Mustard</name>
    <dbReference type="NCBI Taxonomy" id="69181"/>
    <lineage>
        <taxon>Eukaryota</taxon>
        <taxon>Viridiplantae</taxon>
        <taxon>Streptophyta</taxon>
        <taxon>Embryophyta</taxon>
        <taxon>Tracheophyta</taxon>
        <taxon>Spermatophyta</taxon>
        <taxon>Magnoliopsida</taxon>
        <taxon>eudicotyledons</taxon>
        <taxon>Gunneridae</taxon>
        <taxon>Pentapetalae</taxon>
        <taxon>rosids</taxon>
        <taxon>malvids</taxon>
        <taxon>Brassicales</taxon>
        <taxon>Brassicaceae</taxon>
        <taxon>Brassiceae</taxon>
        <taxon>Brassica</taxon>
    </lineage>
</organism>
<proteinExistence type="predicted"/>
<sequence length="55" mass="6374">MLKESADGMRASEKVEQDGELVEKVAEEIEIASYWWRKICFSKLIDRLLDRSPCA</sequence>
<gene>
    <name evidence="1" type="ORF">F2Q69_00057554</name>
</gene>
<protein>
    <submittedName>
        <fullName evidence="1">Uncharacterized protein</fullName>
    </submittedName>
</protein>
<evidence type="ECO:0000313" key="1">
    <source>
        <dbReference type="EMBL" id="KAF3485764.1"/>
    </source>
</evidence>
<dbReference type="AlphaFoldDB" id="A0A8S9MZ89"/>
<evidence type="ECO:0000313" key="2">
    <source>
        <dbReference type="Proteomes" id="UP000712600"/>
    </source>
</evidence>
<dbReference type="Proteomes" id="UP000712600">
    <property type="component" value="Unassembled WGS sequence"/>
</dbReference>
<dbReference type="EMBL" id="QGKX02002183">
    <property type="protein sequence ID" value="KAF3485764.1"/>
    <property type="molecule type" value="Genomic_DNA"/>
</dbReference>
<accession>A0A8S9MZ89</accession>
<comment type="caution">
    <text evidence="1">The sequence shown here is derived from an EMBL/GenBank/DDBJ whole genome shotgun (WGS) entry which is preliminary data.</text>
</comment>
<reference evidence="1" key="1">
    <citation type="submission" date="2019-12" db="EMBL/GenBank/DDBJ databases">
        <title>Genome sequencing and annotation of Brassica cretica.</title>
        <authorList>
            <person name="Studholme D.J."/>
            <person name="Sarris P."/>
        </authorList>
    </citation>
    <scope>NUCLEOTIDE SEQUENCE</scope>
    <source>
        <strain evidence="1">PFS-109/04</strain>
        <tissue evidence="1">Leaf</tissue>
    </source>
</reference>